<evidence type="ECO:0000256" key="2">
    <source>
        <dbReference type="ARBA" id="ARBA00011901"/>
    </source>
</evidence>
<sequence length="350" mass="39772">MTLSVRLFYLVFAIWGSFTFSGLAQETQSPLQGKIICLDPGHGGTADTDQYRVGPKGEREEWINLRVGLALRELLERDGATVVMTRTEDTEVTLSERSQKAVEQQADVFVSIHHNATADTSVNFPIIYFHGNASENQAGVMLGELLIESLSEYLYDHQNPASLVSDHVIFPGSGASVLRGTYGIPAVLAEASFFTNPEEEQRLKNRDYNLREAQAYREALELFFSREIPPVYDTGSRANVKPFEVLQEADRMKPVARKWRSNVRKGLQQYREGDTSSLKKALELFTVSARSFPDSWMARQAHRYRAKIFEALGAFDKQRETETRVDEYYIRLQQNEVFLNALEKETIGKR</sequence>
<dbReference type="SUPFAM" id="SSF53187">
    <property type="entry name" value="Zn-dependent exopeptidases"/>
    <property type="match status" value="1"/>
</dbReference>
<dbReference type="PANTHER" id="PTHR30404">
    <property type="entry name" value="N-ACETYLMURAMOYL-L-ALANINE AMIDASE"/>
    <property type="match status" value="1"/>
</dbReference>
<evidence type="ECO:0000313" key="6">
    <source>
        <dbReference type="Proteomes" id="UP000184041"/>
    </source>
</evidence>
<dbReference type="GO" id="GO:0030288">
    <property type="term" value="C:outer membrane-bounded periplasmic space"/>
    <property type="evidence" value="ECO:0007669"/>
    <property type="project" value="TreeGrafter"/>
</dbReference>
<feature type="domain" description="MurNAc-LAA" evidence="4">
    <location>
        <begin position="98"/>
        <end position="221"/>
    </location>
</feature>
<dbReference type="EC" id="3.5.1.28" evidence="2"/>
<dbReference type="CDD" id="cd02696">
    <property type="entry name" value="MurNAc-LAA"/>
    <property type="match status" value="1"/>
</dbReference>
<dbReference type="EMBL" id="FQUS01000010">
    <property type="protein sequence ID" value="SHF55824.1"/>
    <property type="molecule type" value="Genomic_DNA"/>
</dbReference>
<dbReference type="InterPro" id="IPR002508">
    <property type="entry name" value="MurNAc-LAA_cat"/>
</dbReference>
<keyword evidence="3" id="KW-0378">Hydrolase</keyword>
<evidence type="ECO:0000256" key="3">
    <source>
        <dbReference type="ARBA" id="ARBA00022801"/>
    </source>
</evidence>
<gene>
    <name evidence="5" type="ORF">SAMN05443144_11026</name>
</gene>
<dbReference type="InterPro" id="IPR050695">
    <property type="entry name" value="N-acetylmuramoyl_amidase_3"/>
</dbReference>
<evidence type="ECO:0000313" key="5">
    <source>
        <dbReference type="EMBL" id="SHF55824.1"/>
    </source>
</evidence>
<evidence type="ECO:0000259" key="4">
    <source>
        <dbReference type="SMART" id="SM00646"/>
    </source>
</evidence>
<dbReference type="PANTHER" id="PTHR30404:SF0">
    <property type="entry name" value="N-ACETYLMURAMOYL-L-ALANINE AMIDASE AMIC"/>
    <property type="match status" value="1"/>
</dbReference>
<keyword evidence="6" id="KW-1185">Reference proteome</keyword>
<evidence type="ECO:0000256" key="1">
    <source>
        <dbReference type="ARBA" id="ARBA00001561"/>
    </source>
</evidence>
<dbReference type="SMART" id="SM00646">
    <property type="entry name" value="Ami_3"/>
    <property type="match status" value="1"/>
</dbReference>
<accession>A0A1M5CM36</accession>
<dbReference type="GO" id="GO:0008745">
    <property type="term" value="F:N-acetylmuramoyl-L-alanine amidase activity"/>
    <property type="evidence" value="ECO:0007669"/>
    <property type="project" value="UniProtKB-EC"/>
</dbReference>
<dbReference type="AlphaFoldDB" id="A0A1M5CM36"/>
<dbReference type="STRING" id="1194090.SAMN05443144_11026"/>
<dbReference type="Pfam" id="PF01520">
    <property type="entry name" value="Amidase_3"/>
    <property type="match status" value="1"/>
</dbReference>
<dbReference type="Gene3D" id="3.40.630.40">
    <property type="entry name" value="Zn-dependent exopeptidases"/>
    <property type="match status" value="1"/>
</dbReference>
<comment type="catalytic activity">
    <reaction evidence="1">
        <text>Hydrolyzes the link between N-acetylmuramoyl residues and L-amino acid residues in certain cell-wall glycopeptides.</text>
        <dbReference type="EC" id="3.5.1.28"/>
    </reaction>
</comment>
<proteinExistence type="predicted"/>
<protein>
    <recommendedName>
        <fullName evidence="2">N-acetylmuramoyl-L-alanine amidase</fullName>
        <ecNumber evidence="2">3.5.1.28</ecNumber>
    </recommendedName>
</protein>
<dbReference type="GO" id="GO:0009253">
    <property type="term" value="P:peptidoglycan catabolic process"/>
    <property type="evidence" value="ECO:0007669"/>
    <property type="project" value="InterPro"/>
</dbReference>
<organism evidence="5 6">
    <name type="scientific">Fodinibius roseus</name>
    <dbReference type="NCBI Taxonomy" id="1194090"/>
    <lineage>
        <taxon>Bacteria</taxon>
        <taxon>Pseudomonadati</taxon>
        <taxon>Balneolota</taxon>
        <taxon>Balneolia</taxon>
        <taxon>Balneolales</taxon>
        <taxon>Balneolaceae</taxon>
        <taxon>Fodinibius</taxon>
    </lineage>
</organism>
<dbReference type="OrthoDB" id="9772024at2"/>
<name>A0A1M5CM36_9BACT</name>
<dbReference type="Proteomes" id="UP000184041">
    <property type="component" value="Unassembled WGS sequence"/>
</dbReference>
<reference evidence="5 6" key="1">
    <citation type="submission" date="2016-11" db="EMBL/GenBank/DDBJ databases">
        <authorList>
            <person name="Jaros S."/>
            <person name="Januszkiewicz K."/>
            <person name="Wedrychowicz H."/>
        </authorList>
    </citation>
    <scope>NUCLEOTIDE SEQUENCE [LARGE SCALE GENOMIC DNA]</scope>
    <source>
        <strain evidence="5 6">DSM 21986</strain>
    </source>
</reference>
<dbReference type="RefSeq" id="WP_084088200.1">
    <property type="nucleotide sequence ID" value="NZ_FQUS01000010.1"/>
</dbReference>